<reference evidence="8 9" key="1">
    <citation type="journal article" date="2015" name="Genome Announc.">
        <title>Complete Genome Sequence of the Type Strain Corynebacterium mustelae DSM 45274, Isolated from Various Tissues of a Male Ferret with Lethal Sepsis.</title>
        <authorList>
            <person name="Ruckert C."/>
            <person name="Eimer J."/>
            <person name="Winkler A."/>
            <person name="Tauch A."/>
        </authorList>
    </citation>
    <scope>NUCLEOTIDE SEQUENCE [LARGE SCALE GENOMIC DNA]</scope>
    <source>
        <strain evidence="8 9">DSM 45274</strain>
    </source>
</reference>
<evidence type="ECO:0000256" key="6">
    <source>
        <dbReference type="SAM" id="Phobius"/>
    </source>
</evidence>
<feature type="compositionally biased region" description="Polar residues" evidence="5">
    <location>
        <begin position="31"/>
        <end position="44"/>
    </location>
</feature>
<dbReference type="AlphaFoldDB" id="A0A0G3H787"/>
<dbReference type="OrthoDB" id="2004788at2"/>
<comment type="subcellular location">
    <subcellularLocation>
        <location evidence="1">Membrane</location>
        <topology evidence="1">Multi-pass membrane protein</topology>
    </subcellularLocation>
</comment>
<keyword evidence="4 6" id="KW-0472">Membrane</keyword>
<protein>
    <submittedName>
        <fullName evidence="8">TM2 domain-containing protein</fullName>
    </submittedName>
</protein>
<dbReference type="PATRIC" id="fig|571915.4.peg.2938"/>
<name>A0A0G3H787_9CORY</name>
<dbReference type="InterPro" id="IPR007829">
    <property type="entry name" value="TM2"/>
</dbReference>
<keyword evidence="2 6" id="KW-0812">Transmembrane</keyword>
<sequence length="172" mass="19055">MTNAHNSPDPLSNPFPTPTGSSDAFYGDGQPYNTDGYSSQPTSYQTPINYSTTPGMHDPNYGSVPVEQTYAQPGLIPQYGFAPGVMEPTKDKTIAVLLWFFFGFISAHNLYTGFNAIAITQICLFFFGTVLTGTIFLSIIGLPMLFVGFVWWLIDAVQMITDGGRFRYSFRR</sequence>
<evidence type="ECO:0000259" key="7">
    <source>
        <dbReference type="Pfam" id="PF05154"/>
    </source>
</evidence>
<evidence type="ECO:0000313" key="8">
    <source>
        <dbReference type="EMBL" id="AKK07032.1"/>
    </source>
</evidence>
<dbReference type="EMBL" id="CP011542">
    <property type="protein sequence ID" value="AKK07032.1"/>
    <property type="molecule type" value="Genomic_DNA"/>
</dbReference>
<evidence type="ECO:0000256" key="1">
    <source>
        <dbReference type="ARBA" id="ARBA00004141"/>
    </source>
</evidence>
<dbReference type="Pfam" id="PF05154">
    <property type="entry name" value="TM2"/>
    <property type="match status" value="1"/>
</dbReference>
<feature type="domain" description="TM2" evidence="7">
    <location>
        <begin position="89"/>
        <end position="136"/>
    </location>
</feature>
<dbReference type="GO" id="GO:0016020">
    <property type="term" value="C:membrane"/>
    <property type="evidence" value="ECO:0007669"/>
    <property type="project" value="UniProtKB-SubCell"/>
</dbReference>
<dbReference type="Proteomes" id="UP000035199">
    <property type="component" value="Chromosome"/>
</dbReference>
<dbReference type="RefSeq" id="WP_047262940.1">
    <property type="nucleotide sequence ID" value="NZ_CP011542.1"/>
</dbReference>
<proteinExistence type="predicted"/>
<feature type="compositionally biased region" description="Polar residues" evidence="5">
    <location>
        <begin position="1"/>
        <end position="10"/>
    </location>
</feature>
<keyword evidence="9" id="KW-1185">Reference proteome</keyword>
<evidence type="ECO:0000313" key="9">
    <source>
        <dbReference type="Proteomes" id="UP000035199"/>
    </source>
</evidence>
<gene>
    <name evidence="8" type="ORF">CMUST_13690</name>
</gene>
<feature type="region of interest" description="Disordered" evidence="5">
    <location>
        <begin position="1"/>
        <end position="44"/>
    </location>
</feature>
<keyword evidence="3 6" id="KW-1133">Transmembrane helix</keyword>
<evidence type="ECO:0000256" key="4">
    <source>
        <dbReference type="ARBA" id="ARBA00023136"/>
    </source>
</evidence>
<reference evidence="9" key="2">
    <citation type="submission" date="2015-05" db="EMBL/GenBank/DDBJ databases">
        <title>Complete genome sequence of Corynebacterium mustelae DSM 45274, isolated from various tissues of a male ferret with lethal sepsis.</title>
        <authorList>
            <person name="Ruckert C."/>
            <person name="Albersmeier A."/>
            <person name="Winkler A."/>
            <person name="Tauch A."/>
        </authorList>
    </citation>
    <scope>NUCLEOTIDE SEQUENCE [LARGE SCALE GENOMIC DNA]</scope>
    <source>
        <strain evidence="9">DSM 45274</strain>
    </source>
</reference>
<evidence type="ECO:0000256" key="2">
    <source>
        <dbReference type="ARBA" id="ARBA00022692"/>
    </source>
</evidence>
<accession>A0A0G3H787</accession>
<dbReference type="STRING" id="571915.CMUST_13690"/>
<feature type="transmembrane region" description="Helical" evidence="6">
    <location>
        <begin position="123"/>
        <end position="154"/>
    </location>
</feature>
<dbReference type="KEGG" id="cmv:CMUST_13690"/>
<feature type="transmembrane region" description="Helical" evidence="6">
    <location>
        <begin position="93"/>
        <end position="111"/>
    </location>
</feature>
<evidence type="ECO:0000256" key="5">
    <source>
        <dbReference type="SAM" id="MobiDB-lite"/>
    </source>
</evidence>
<evidence type="ECO:0000256" key="3">
    <source>
        <dbReference type="ARBA" id="ARBA00022989"/>
    </source>
</evidence>
<organism evidence="8 9">
    <name type="scientific">Corynebacterium mustelae</name>
    <dbReference type="NCBI Taxonomy" id="571915"/>
    <lineage>
        <taxon>Bacteria</taxon>
        <taxon>Bacillati</taxon>
        <taxon>Actinomycetota</taxon>
        <taxon>Actinomycetes</taxon>
        <taxon>Mycobacteriales</taxon>
        <taxon>Corynebacteriaceae</taxon>
        <taxon>Corynebacterium</taxon>
    </lineage>
</organism>